<dbReference type="InterPro" id="IPR001611">
    <property type="entry name" value="Leu-rich_rpt"/>
</dbReference>
<dbReference type="KEGG" id="btab:109041450"/>
<dbReference type="InterPro" id="IPR003591">
    <property type="entry name" value="Leu-rich_rpt_typical-subtyp"/>
</dbReference>
<dbReference type="GO" id="GO:0005737">
    <property type="term" value="C:cytoplasm"/>
    <property type="evidence" value="ECO:0007669"/>
    <property type="project" value="TreeGrafter"/>
</dbReference>
<organism evidence="5 6">
    <name type="scientific">Bemisia tabaci</name>
    <name type="common">Sweetpotato whitefly</name>
    <name type="synonym">Aleurodes tabaci</name>
    <dbReference type="NCBI Taxonomy" id="7038"/>
    <lineage>
        <taxon>Eukaryota</taxon>
        <taxon>Metazoa</taxon>
        <taxon>Ecdysozoa</taxon>
        <taxon>Arthropoda</taxon>
        <taxon>Hexapoda</taxon>
        <taxon>Insecta</taxon>
        <taxon>Pterygota</taxon>
        <taxon>Neoptera</taxon>
        <taxon>Paraneoptera</taxon>
        <taxon>Hemiptera</taxon>
        <taxon>Sternorrhyncha</taxon>
        <taxon>Aleyrodoidea</taxon>
        <taxon>Aleyrodidae</taxon>
        <taxon>Aleyrodinae</taxon>
        <taxon>Bemisia</taxon>
    </lineage>
</organism>
<dbReference type="InterPro" id="IPR032675">
    <property type="entry name" value="LRR_dom_sf"/>
</dbReference>
<evidence type="ECO:0000256" key="1">
    <source>
        <dbReference type="ARBA" id="ARBA00022614"/>
    </source>
</evidence>
<gene>
    <name evidence="5" type="ORF">BEMITA_LOCUS13322</name>
</gene>
<dbReference type="SMART" id="SM00369">
    <property type="entry name" value="LRR_TYP"/>
    <property type="match status" value="3"/>
</dbReference>
<keyword evidence="6" id="KW-1185">Reference proteome</keyword>
<keyword evidence="3" id="KW-0539">Nucleus</keyword>
<evidence type="ECO:0000313" key="6">
    <source>
        <dbReference type="Proteomes" id="UP001152759"/>
    </source>
</evidence>
<accession>A0A9P0APA8</accession>
<evidence type="ECO:0000256" key="2">
    <source>
        <dbReference type="ARBA" id="ARBA00022737"/>
    </source>
</evidence>
<dbReference type="EMBL" id="OU963869">
    <property type="protein sequence ID" value="CAH0395094.1"/>
    <property type="molecule type" value="Genomic_DNA"/>
</dbReference>
<dbReference type="AlphaFoldDB" id="A0A9P0APA8"/>
<dbReference type="Gene3D" id="3.80.10.10">
    <property type="entry name" value="Ribonuclease Inhibitor"/>
    <property type="match status" value="2"/>
</dbReference>
<evidence type="ECO:0000256" key="3">
    <source>
        <dbReference type="ARBA" id="ARBA00023242"/>
    </source>
</evidence>
<evidence type="ECO:0000313" key="5">
    <source>
        <dbReference type="EMBL" id="CAH0395094.1"/>
    </source>
</evidence>
<feature type="domain" description="PIF1/LRR1 pleckstrin homology" evidence="4">
    <location>
        <begin position="1"/>
        <end position="112"/>
    </location>
</feature>
<dbReference type="SUPFAM" id="SSF52058">
    <property type="entry name" value="L domain-like"/>
    <property type="match status" value="1"/>
</dbReference>
<dbReference type="Proteomes" id="UP001152759">
    <property type="component" value="Chromosome 8"/>
</dbReference>
<dbReference type="Pfam" id="PF00560">
    <property type="entry name" value="LRR_1"/>
    <property type="match status" value="1"/>
</dbReference>
<dbReference type="SMART" id="SM00364">
    <property type="entry name" value="LRR_BAC"/>
    <property type="match status" value="3"/>
</dbReference>
<evidence type="ECO:0000259" key="4">
    <source>
        <dbReference type="Pfam" id="PF25344"/>
    </source>
</evidence>
<dbReference type="PANTHER" id="PTHR48051:SF52">
    <property type="entry name" value="LEUCINE-RICH REPEAT PROTEIN 1"/>
    <property type="match status" value="1"/>
</dbReference>
<protein>
    <recommendedName>
        <fullName evidence="4">PIF1/LRR1 pleckstrin homology domain-containing protein</fullName>
    </recommendedName>
</protein>
<dbReference type="InterPro" id="IPR050216">
    <property type="entry name" value="LRR_domain-containing"/>
</dbReference>
<name>A0A9P0APA8_BEMTA</name>
<sequence length="411" mass="46095">MRIIAIVRLLIRDDPSRTAQLRASKTALSLGTSPNSKEGKILLLQSLQNKTGMKYKIEKNIEQIFSRFLSEGKVTIRLKIPAHDIIISGDPVELKGFLKLLKSALENEEVKMPTVVARKTMHVLPPSNLRLAFAGRGQFTATTSLPLATKELSITNNALLRFDPRIGRLKFLQVLDLSGNLLSSLSEELSSLNVIELRLRGNHLGCTNNFRWMKPGSLRRSLKYLDLGKNQLEHIPCEVTRFFELITLKVDDNYLTNLPNSIGYLSKLRCFSASNNQLTVLPSSIVKLNLTTLNLCDNQFMIPELNFVDPSRLLKVPTLKNAASKIVIKASIPHYEGHTPLDVIYHLCSAFYCICRKAVFDSKCTYVLLYSLRNISSEFFYDSSSDHLIPTRFGVCSSACYTKLTNIAAAL</sequence>
<dbReference type="InterPro" id="IPR057437">
    <property type="entry name" value="PIF1/LRR1_PH"/>
</dbReference>
<dbReference type="Pfam" id="PF25344">
    <property type="entry name" value="PH_LRR1"/>
    <property type="match status" value="1"/>
</dbReference>
<dbReference type="PANTHER" id="PTHR48051">
    <property type="match status" value="1"/>
</dbReference>
<dbReference type="PROSITE" id="PS51450">
    <property type="entry name" value="LRR"/>
    <property type="match status" value="2"/>
</dbReference>
<keyword evidence="2" id="KW-0677">Repeat</keyword>
<proteinExistence type="predicted"/>
<keyword evidence="1" id="KW-0433">Leucine-rich repeat</keyword>
<reference evidence="5" key="1">
    <citation type="submission" date="2021-12" db="EMBL/GenBank/DDBJ databases">
        <authorList>
            <person name="King R."/>
        </authorList>
    </citation>
    <scope>NUCLEOTIDE SEQUENCE</scope>
</reference>